<keyword evidence="8" id="KW-1185">Reference proteome</keyword>
<dbReference type="SUPFAM" id="SSF54534">
    <property type="entry name" value="FKBP-like"/>
    <property type="match status" value="1"/>
</dbReference>
<comment type="catalytic activity">
    <reaction evidence="1 5">
        <text>[protein]-peptidylproline (omega=180) = [protein]-peptidylproline (omega=0)</text>
        <dbReference type="Rhea" id="RHEA:16237"/>
        <dbReference type="Rhea" id="RHEA-COMP:10747"/>
        <dbReference type="Rhea" id="RHEA-COMP:10748"/>
        <dbReference type="ChEBI" id="CHEBI:83833"/>
        <dbReference type="ChEBI" id="CHEBI:83834"/>
        <dbReference type="EC" id="5.2.1.8"/>
    </reaction>
</comment>
<dbReference type="EC" id="5.2.1.8" evidence="2 5"/>
<dbReference type="KEGG" id="ehx:EMIHUDRAFT_235011"/>
<dbReference type="PANTHER" id="PTHR10516:SF443">
    <property type="entry name" value="FK506-BINDING PROTEIN 59-RELATED"/>
    <property type="match status" value="1"/>
</dbReference>
<dbReference type="HOGENOM" id="CLU_013615_12_1_1"/>
<feature type="domain" description="PPIase FKBP-type" evidence="6">
    <location>
        <begin position="19"/>
        <end position="107"/>
    </location>
</feature>
<accession>A0A0D3JXJ7</accession>
<evidence type="ECO:0000313" key="8">
    <source>
        <dbReference type="Proteomes" id="UP000013827"/>
    </source>
</evidence>
<reference evidence="7" key="2">
    <citation type="submission" date="2024-10" db="UniProtKB">
        <authorList>
            <consortium name="EnsemblProtists"/>
        </authorList>
    </citation>
    <scope>IDENTIFICATION</scope>
</reference>
<dbReference type="EnsemblProtists" id="EOD28232">
    <property type="protein sequence ID" value="EOD28232"/>
    <property type="gene ID" value="EMIHUDRAFT_235011"/>
</dbReference>
<dbReference type="PaxDb" id="2903-EOD28232"/>
<dbReference type="STRING" id="2903.R1CZN4"/>
<dbReference type="GeneID" id="17273777"/>
<proteinExistence type="predicted"/>
<dbReference type="OMA" id="FTSMNNQ"/>
<dbReference type="PANTHER" id="PTHR10516">
    <property type="entry name" value="PEPTIDYL-PROLYL CIS-TRANS ISOMERASE"/>
    <property type="match status" value="1"/>
</dbReference>
<evidence type="ECO:0000313" key="7">
    <source>
        <dbReference type="EnsemblProtists" id="EOD28232"/>
    </source>
</evidence>
<evidence type="ECO:0000256" key="5">
    <source>
        <dbReference type="PROSITE-ProRule" id="PRU00277"/>
    </source>
</evidence>
<evidence type="ECO:0000259" key="6">
    <source>
        <dbReference type="PROSITE" id="PS50059"/>
    </source>
</evidence>
<dbReference type="Pfam" id="PF00254">
    <property type="entry name" value="FKBP_C"/>
    <property type="match status" value="1"/>
</dbReference>
<keyword evidence="4 5" id="KW-0413">Isomerase</keyword>
<sequence length="131" mass="13765">MGVTRTVVREGAGRTPNAGEVVKAHYTGRLKDSGHEFDSSRDRGKPLTFVIGIGSVIKGWDEGISEMKLGEASTLHVTSDYGYGREGAGPIPPNADLEFDVELVAIGNDAIPGNSSVSTCEAFGIQLCAVQ</sequence>
<dbReference type="InterPro" id="IPR046357">
    <property type="entry name" value="PPIase_dom_sf"/>
</dbReference>
<dbReference type="Gene3D" id="3.10.50.40">
    <property type="match status" value="1"/>
</dbReference>
<dbReference type="RefSeq" id="XP_005780661.1">
    <property type="nucleotide sequence ID" value="XM_005780604.1"/>
</dbReference>
<dbReference type="FunFam" id="3.10.50.40:FF:000006">
    <property type="entry name" value="Peptidyl-prolyl cis-trans isomerase"/>
    <property type="match status" value="1"/>
</dbReference>
<evidence type="ECO:0000256" key="1">
    <source>
        <dbReference type="ARBA" id="ARBA00000971"/>
    </source>
</evidence>
<evidence type="ECO:0000256" key="2">
    <source>
        <dbReference type="ARBA" id="ARBA00013194"/>
    </source>
</evidence>
<dbReference type="PROSITE" id="PS50059">
    <property type="entry name" value="FKBP_PPIASE"/>
    <property type="match status" value="1"/>
</dbReference>
<dbReference type="eggNOG" id="KOG0544">
    <property type="taxonomic scope" value="Eukaryota"/>
</dbReference>
<name>A0A0D3JXJ7_EMIH1</name>
<organism evidence="7 8">
    <name type="scientific">Emiliania huxleyi (strain CCMP1516)</name>
    <dbReference type="NCBI Taxonomy" id="280463"/>
    <lineage>
        <taxon>Eukaryota</taxon>
        <taxon>Haptista</taxon>
        <taxon>Haptophyta</taxon>
        <taxon>Prymnesiophyceae</taxon>
        <taxon>Isochrysidales</taxon>
        <taxon>Noelaerhabdaceae</taxon>
        <taxon>Emiliania</taxon>
    </lineage>
</organism>
<protein>
    <recommendedName>
        <fullName evidence="2 5">peptidylprolyl isomerase</fullName>
        <ecNumber evidence="2 5">5.2.1.8</ecNumber>
    </recommendedName>
</protein>
<keyword evidence="3 5" id="KW-0697">Rotamase</keyword>
<dbReference type="GO" id="GO:0003755">
    <property type="term" value="F:peptidyl-prolyl cis-trans isomerase activity"/>
    <property type="evidence" value="ECO:0007669"/>
    <property type="project" value="UniProtKB-KW"/>
</dbReference>
<reference evidence="8" key="1">
    <citation type="journal article" date="2013" name="Nature">
        <title>Pan genome of the phytoplankton Emiliania underpins its global distribution.</title>
        <authorList>
            <person name="Read B.A."/>
            <person name="Kegel J."/>
            <person name="Klute M.J."/>
            <person name="Kuo A."/>
            <person name="Lefebvre S.C."/>
            <person name="Maumus F."/>
            <person name="Mayer C."/>
            <person name="Miller J."/>
            <person name="Monier A."/>
            <person name="Salamov A."/>
            <person name="Young J."/>
            <person name="Aguilar M."/>
            <person name="Claverie J.M."/>
            <person name="Frickenhaus S."/>
            <person name="Gonzalez K."/>
            <person name="Herman E.K."/>
            <person name="Lin Y.C."/>
            <person name="Napier J."/>
            <person name="Ogata H."/>
            <person name="Sarno A.F."/>
            <person name="Shmutz J."/>
            <person name="Schroeder D."/>
            <person name="de Vargas C."/>
            <person name="Verret F."/>
            <person name="von Dassow P."/>
            <person name="Valentin K."/>
            <person name="Van de Peer Y."/>
            <person name="Wheeler G."/>
            <person name="Dacks J.B."/>
            <person name="Delwiche C.F."/>
            <person name="Dyhrman S.T."/>
            <person name="Glockner G."/>
            <person name="John U."/>
            <person name="Richards T."/>
            <person name="Worden A.Z."/>
            <person name="Zhang X."/>
            <person name="Grigoriev I.V."/>
            <person name="Allen A.E."/>
            <person name="Bidle K."/>
            <person name="Borodovsky M."/>
            <person name="Bowler C."/>
            <person name="Brownlee C."/>
            <person name="Cock J.M."/>
            <person name="Elias M."/>
            <person name="Gladyshev V.N."/>
            <person name="Groth M."/>
            <person name="Guda C."/>
            <person name="Hadaegh A."/>
            <person name="Iglesias-Rodriguez M.D."/>
            <person name="Jenkins J."/>
            <person name="Jones B.M."/>
            <person name="Lawson T."/>
            <person name="Leese F."/>
            <person name="Lindquist E."/>
            <person name="Lobanov A."/>
            <person name="Lomsadze A."/>
            <person name="Malik S.B."/>
            <person name="Marsh M.E."/>
            <person name="Mackinder L."/>
            <person name="Mock T."/>
            <person name="Mueller-Roeber B."/>
            <person name="Pagarete A."/>
            <person name="Parker M."/>
            <person name="Probert I."/>
            <person name="Quesneville H."/>
            <person name="Raines C."/>
            <person name="Rensing S.A."/>
            <person name="Riano-Pachon D.M."/>
            <person name="Richier S."/>
            <person name="Rokitta S."/>
            <person name="Shiraiwa Y."/>
            <person name="Soanes D.M."/>
            <person name="van der Giezen M."/>
            <person name="Wahlund T.M."/>
            <person name="Williams B."/>
            <person name="Wilson W."/>
            <person name="Wolfe G."/>
            <person name="Wurch L.L."/>
        </authorList>
    </citation>
    <scope>NUCLEOTIDE SEQUENCE</scope>
</reference>
<dbReference type="AlphaFoldDB" id="A0A0D3JXJ7"/>
<evidence type="ECO:0000256" key="3">
    <source>
        <dbReference type="ARBA" id="ARBA00023110"/>
    </source>
</evidence>
<dbReference type="InterPro" id="IPR001179">
    <property type="entry name" value="PPIase_FKBP_dom"/>
</dbReference>
<evidence type="ECO:0000256" key="4">
    <source>
        <dbReference type="ARBA" id="ARBA00023235"/>
    </source>
</evidence>
<dbReference type="InterPro" id="IPR050689">
    <property type="entry name" value="FKBP-type_PPIase"/>
</dbReference>
<dbReference type="Proteomes" id="UP000013827">
    <property type="component" value="Unassembled WGS sequence"/>
</dbReference>